<dbReference type="SUPFAM" id="SSF144232">
    <property type="entry name" value="HIT/MYND zinc finger-like"/>
    <property type="match status" value="1"/>
</dbReference>
<name>A0A165NL92_EXIGL</name>
<sequence>MTETTRSIKRCAICAHPAASQCSGCGKTFYCSKEHQKDAWTKHKRLCKIYQRQAQGEDVPADSFCGLCGKTDGPLMKTQCCNRTICDDYEKYRMFTYSHASCARNHDRYTRCCFHYNERHGGDQFTCEKCEEGPSAEMVAWYEVNNFNFQADIERANPPDFPPSNCVKCGRLMKLGAESHAYTPTGGYICDECSGH</sequence>
<dbReference type="AlphaFoldDB" id="A0A165NL92"/>
<dbReference type="InParanoid" id="A0A165NL92"/>
<evidence type="ECO:0000313" key="7">
    <source>
        <dbReference type="Proteomes" id="UP000077266"/>
    </source>
</evidence>
<dbReference type="OrthoDB" id="4851849at2759"/>
<evidence type="ECO:0000256" key="1">
    <source>
        <dbReference type="ARBA" id="ARBA00022723"/>
    </source>
</evidence>
<evidence type="ECO:0000256" key="4">
    <source>
        <dbReference type="PROSITE-ProRule" id="PRU00134"/>
    </source>
</evidence>
<feature type="domain" description="MYND-type" evidence="5">
    <location>
        <begin position="11"/>
        <end position="47"/>
    </location>
</feature>
<evidence type="ECO:0000313" key="6">
    <source>
        <dbReference type="EMBL" id="KZW00901.1"/>
    </source>
</evidence>
<dbReference type="InterPro" id="IPR002893">
    <property type="entry name" value="Znf_MYND"/>
</dbReference>
<reference evidence="6 7" key="1">
    <citation type="journal article" date="2016" name="Mol. Biol. Evol.">
        <title>Comparative Genomics of Early-Diverging Mushroom-Forming Fungi Provides Insights into the Origins of Lignocellulose Decay Capabilities.</title>
        <authorList>
            <person name="Nagy L.G."/>
            <person name="Riley R."/>
            <person name="Tritt A."/>
            <person name="Adam C."/>
            <person name="Daum C."/>
            <person name="Floudas D."/>
            <person name="Sun H."/>
            <person name="Yadav J.S."/>
            <person name="Pangilinan J."/>
            <person name="Larsson K.H."/>
            <person name="Matsuura K."/>
            <person name="Barry K."/>
            <person name="Labutti K."/>
            <person name="Kuo R."/>
            <person name="Ohm R.A."/>
            <person name="Bhattacharya S.S."/>
            <person name="Shirouzu T."/>
            <person name="Yoshinaga Y."/>
            <person name="Martin F.M."/>
            <person name="Grigoriev I.V."/>
            <person name="Hibbett D.S."/>
        </authorList>
    </citation>
    <scope>NUCLEOTIDE SEQUENCE [LARGE SCALE GENOMIC DNA]</scope>
    <source>
        <strain evidence="6 7">HHB12029</strain>
    </source>
</reference>
<organism evidence="6 7">
    <name type="scientific">Exidia glandulosa HHB12029</name>
    <dbReference type="NCBI Taxonomy" id="1314781"/>
    <lineage>
        <taxon>Eukaryota</taxon>
        <taxon>Fungi</taxon>
        <taxon>Dikarya</taxon>
        <taxon>Basidiomycota</taxon>
        <taxon>Agaricomycotina</taxon>
        <taxon>Agaricomycetes</taxon>
        <taxon>Auriculariales</taxon>
        <taxon>Exidiaceae</taxon>
        <taxon>Exidia</taxon>
    </lineage>
</organism>
<evidence type="ECO:0000259" key="5">
    <source>
        <dbReference type="PROSITE" id="PS50865"/>
    </source>
</evidence>
<dbReference type="EMBL" id="KV425897">
    <property type="protein sequence ID" value="KZW00901.1"/>
    <property type="molecule type" value="Genomic_DNA"/>
</dbReference>
<dbReference type="Pfam" id="PF01753">
    <property type="entry name" value="zf-MYND"/>
    <property type="match status" value="1"/>
</dbReference>
<protein>
    <recommendedName>
        <fullName evidence="5">MYND-type domain-containing protein</fullName>
    </recommendedName>
</protein>
<proteinExistence type="predicted"/>
<dbReference type="Gene3D" id="6.10.140.2220">
    <property type="match status" value="1"/>
</dbReference>
<keyword evidence="2 4" id="KW-0863">Zinc-finger</keyword>
<keyword evidence="3" id="KW-0862">Zinc</keyword>
<dbReference type="PROSITE" id="PS50865">
    <property type="entry name" value="ZF_MYND_2"/>
    <property type="match status" value="1"/>
</dbReference>
<accession>A0A165NL92</accession>
<gene>
    <name evidence="6" type="ORF">EXIGLDRAFT_666724</name>
</gene>
<keyword evidence="1" id="KW-0479">Metal-binding</keyword>
<dbReference type="Proteomes" id="UP000077266">
    <property type="component" value="Unassembled WGS sequence"/>
</dbReference>
<dbReference type="PROSITE" id="PS01360">
    <property type="entry name" value="ZF_MYND_1"/>
    <property type="match status" value="1"/>
</dbReference>
<evidence type="ECO:0000256" key="2">
    <source>
        <dbReference type="ARBA" id="ARBA00022771"/>
    </source>
</evidence>
<dbReference type="GO" id="GO:0008270">
    <property type="term" value="F:zinc ion binding"/>
    <property type="evidence" value="ECO:0007669"/>
    <property type="project" value="UniProtKB-KW"/>
</dbReference>
<keyword evidence="7" id="KW-1185">Reference proteome</keyword>
<evidence type="ECO:0000256" key="3">
    <source>
        <dbReference type="ARBA" id="ARBA00022833"/>
    </source>
</evidence>